<comment type="caution">
    <text evidence="1">The sequence shown here is derived from an EMBL/GenBank/DDBJ whole genome shotgun (WGS) entry which is preliminary data.</text>
</comment>
<proteinExistence type="predicted"/>
<dbReference type="Proteomes" id="UP001168096">
    <property type="component" value="Unassembled WGS sequence"/>
</dbReference>
<protein>
    <submittedName>
        <fullName evidence="1">Uncharacterized protein</fullName>
    </submittedName>
</protein>
<organism evidence="1 2">
    <name type="scientific">Massilia orientalis</name>
    <dbReference type="NCBI Taxonomy" id="3050128"/>
    <lineage>
        <taxon>Bacteria</taxon>
        <taxon>Pseudomonadati</taxon>
        <taxon>Pseudomonadota</taxon>
        <taxon>Betaproteobacteria</taxon>
        <taxon>Burkholderiales</taxon>
        <taxon>Oxalobacteraceae</taxon>
        <taxon>Telluria group</taxon>
        <taxon>Massilia</taxon>
    </lineage>
</organism>
<evidence type="ECO:0000313" key="2">
    <source>
        <dbReference type="Proteomes" id="UP001168096"/>
    </source>
</evidence>
<accession>A0ACC7MMX1</accession>
<reference evidence="1" key="1">
    <citation type="submission" date="2024-11" db="EMBL/GenBank/DDBJ databases">
        <title>Description of Massilia orientalis sp. nov., isolated from rhizosphere soil of Ageratina adenophora.</title>
        <authorList>
            <person name="Wang Y."/>
        </authorList>
    </citation>
    <scope>NUCLEOTIDE SEQUENCE</scope>
    <source>
        <strain evidence="1">YIM B02787</strain>
    </source>
</reference>
<keyword evidence="2" id="KW-1185">Reference proteome</keyword>
<dbReference type="EMBL" id="JASNRB020000054">
    <property type="protein sequence ID" value="MFJ1472533.1"/>
    <property type="molecule type" value="Genomic_DNA"/>
</dbReference>
<evidence type="ECO:0000313" key="1">
    <source>
        <dbReference type="EMBL" id="MFJ1472533.1"/>
    </source>
</evidence>
<name>A0ACC7MMX1_9BURK</name>
<sequence length="74" mass="8040">MNLTPFQGFLAALADSSFSAAFYLAAGYQLVVLGLGCFRGVRPTKWYALAAVVSHLLLSMFLLIGFYYATRPVA</sequence>
<gene>
    <name evidence="1" type="ORF">QPK29_032935</name>
</gene>